<dbReference type="InterPro" id="IPR050228">
    <property type="entry name" value="Carboxylesterase_BioH"/>
</dbReference>
<name>A0A1Y5PHS7_9MYCO</name>
<dbReference type="Pfam" id="PF12697">
    <property type="entry name" value="Abhydrolase_6"/>
    <property type="match status" value="1"/>
</dbReference>
<dbReference type="PANTHER" id="PTHR43194:SF5">
    <property type="entry name" value="PIMELOYL-[ACYL-CARRIER PROTEIN] METHYL ESTER ESTERASE"/>
    <property type="match status" value="1"/>
</dbReference>
<organism evidence="2">
    <name type="scientific">uncultured Mycobacterium sp</name>
    <dbReference type="NCBI Taxonomy" id="171292"/>
    <lineage>
        <taxon>Bacteria</taxon>
        <taxon>Bacillati</taxon>
        <taxon>Actinomycetota</taxon>
        <taxon>Actinomycetes</taxon>
        <taxon>Mycobacteriales</taxon>
        <taxon>Mycobacteriaceae</taxon>
        <taxon>Mycobacterium</taxon>
        <taxon>environmental samples</taxon>
    </lineage>
</organism>
<sequence length="269" mass="29208">MNNRAAPVDLFVRESGPTDAPAIVFLHGGWMSGWSWEPVVQRMQRYHCLVPDLPQYGGSFGQGPFDMSRATEAVADLIRSRVSTGPAHIVGFSLGAQVGLRLLATEPELVDRAVLCGAVVNTLPGAHLTKFLPALSVRSALFRRWVKHQMDSHQLGVLSPWADDYHEDVRLLTTEQLPHIVMASAGFTAPEGLNESDTPALFLAGGSEMWVVRSWAATLARPMPNGVAGVAAGMRHDWPVRNPELFSRTVDGWLSGAGLPAEIVLSTRE</sequence>
<proteinExistence type="predicted"/>
<evidence type="ECO:0000259" key="1">
    <source>
        <dbReference type="Pfam" id="PF12697"/>
    </source>
</evidence>
<dbReference type="SUPFAM" id="SSF53474">
    <property type="entry name" value="alpha/beta-Hydrolases"/>
    <property type="match status" value="1"/>
</dbReference>
<dbReference type="GO" id="GO:0016787">
    <property type="term" value="F:hydrolase activity"/>
    <property type="evidence" value="ECO:0007669"/>
    <property type="project" value="UniProtKB-KW"/>
</dbReference>
<dbReference type="AlphaFoldDB" id="A0A1Y5PHS7"/>
<dbReference type="InterPro" id="IPR029058">
    <property type="entry name" value="AB_hydrolase_fold"/>
</dbReference>
<evidence type="ECO:0000313" key="2">
    <source>
        <dbReference type="EMBL" id="SBS75701.1"/>
    </source>
</evidence>
<dbReference type="EMBL" id="FLQS01000019">
    <property type="protein sequence ID" value="SBS75701.1"/>
    <property type="molecule type" value="Genomic_DNA"/>
</dbReference>
<keyword evidence="2" id="KW-0378">Hydrolase</keyword>
<feature type="domain" description="AB hydrolase-1" evidence="1">
    <location>
        <begin position="23"/>
        <end position="247"/>
    </location>
</feature>
<reference evidence="2" key="1">
    <citation type="submission" date="2016-03" db="EMBL/GenBank/DDBJ databases">
        <authorList>
            <person name="Ploux O."/>
        </authorList>
    </citation>
    <scope>NUCLEOTIDE SEQUENCE</scope>
    <source>
        <strain evidence="2">UC10</strain>
    </source>
</reference>
<gene>
    <name evidence="2" type="ORF">MHPYR_260028</name>
</gene>
<accession>A0A1Y5PHS7</accession>
<dbReference type="InterPro" id="IPR000073">
    <property type="entry name" value="AB_hydrolase_1"/>
</dbReference>
<protein>
    <submittedName>
        <fullName evidence="2">Putative hydrolase</fullName>
    </submittedName>
</protein>
<dbReference type="Gene3D" id="3.40.50.1820">
    <property type="entry name" value="alpha/beta hydrolase"/>
    <property type="match status" value="1"/>
</dbReference>
<dbReference type="PANTHER" id="PTHR43194">
    <property type="entry name" value="HYDROLASE ALPHA/BETA FOLD FAMILY"/>
    <property type="match status" value="1"/>
</dbReference>